<dbReference type="RefSeq" id="WP_119280035.1">
    <property type="nucleotide sequence ID" value="NZ_QWLA01000089.1"/>
</dbReference>
<dbReference type="Proteomes" id="UP000265341">
    <property type="component" value="Unassembled WGS sequence"/>
</dbReference>
<accession>A0A399EG54</accession>
<keyword evidence="1" id="KW-0812">Transmembrane</keyword>
<comment type="caution">
    <text evidence="3">The sequence shown here is derived from an EMBL/GenBank/DDBJ whole genome shotgun (WGS) entry which is preliminary data.</text>
</comment>
<dbReference type="SMART" id="SM01080">
    <property type="entry name" value="CHASE2"/>
    <property type="match status" value="1"/>
</dbReference>
<name>A0A399EG54_9DEIN</name>
<feature type="transmembrane region" description="Helical" evidence="1">
    <location>
        <begin position="376"/>
        <end position="398"/>
    </location>
</feature>
<dbReference type="Pfam" id="PF05226">
    <property type="entry name" value="CHASE2"/>
    <property type="match status" value="1"/>
</dbReference>
<keyword evidence="1" id="KW-0472">Membrane</keyword>
<reference evidence="3 4" key="1">
    <citation type="submission" date="2018-08" db="EMBL/GenBank/DDBJ databases">
        <title>Meiothermus roseus NBRC 110900 genome sequencing project.</title>
        <authorList>
            <person name="Da Costa M.S."/>
            <person name="Albuquerque L."/>
            <person name="Raposo P."/>
            <person name="Froufe H.J.C."/>
            <person name="Barroso C.S."/>
            <person name="Egas C."/>
        </authorList>
    </citation>
    <scope>NUCLEOTIDE SEQUENCE [LARGE SCALE GENOMIC DNA]</scope>
    <source>
        <strain evidence="3 4">NBRC 110900</strain>
    </source>
</reference>
<feature type="transmembrane region" description="Helical" evidence="1">
    <location>
        <begin position="342"/>
        <end position="364"/>
    </location>
</feature>
<dbReference type="OrthoDB" id="27305at2"/>
<gene>
    <name evidence="3" type="ORF">Mrose_03214</name>
</gene>
<evidence type="ECO:0000256" key="1">
    <source>
        <dbReference type="SAM" id="Phobius"/>
    </source>
</evidence>
<keyword evidence="4" id="KW-1185">Reference proteome</keyword>
<dbReference type="InterPro" id="IPR007890">
    <property type="entry name" value="CHASE2"/>
</dbReference>
<protein>
    <submittedName>
        <fullName evidence="3">CHASE2 domain protein</fullName>
    </submittedName>
</protein>
<evidence type="ECO:0000259" key="2">
    <source>
        <dbReference type="SMART" id="SM01080"/>
    </source>
</evidence>
<dbReference type="EMBL" id="QWLA01000089">
    <property type="protein sequence ID" value="RIH82938.1"/>
    <property type="molecule type" value="Genomic_DNA"/>
</dbReference>
<organism evidence="3 4">
    <name type="scientific">Calidithermus roseus</name>
    <dbReference type="NCBI Taxonomy" id="1644118"/>
    <lineage>
        <taxon>Bacteria</taxon>
        <taxon>Thermotogati</taxon>
        <taxon>Deinococcota</taxon>
        <taxon>Deinococci</taxon>
        <taxon>Thermales</taxon>
        <taxon>Thermaceae</taxon>
        <taxon>Calidithermus</taxon>
    </lineage>
</organism>
<evidence type="ECO:0000313" key="3">
    <source>
        <dbReference type="EMBL" id="RIH82938.1"/>
    </source>
</evidence>
<dbReference type="AlphaFoldDB" id="A0A399EG54"/>
<feature type="domain" description="CHASE2" evidence="2">
    <location>
        <begin position="54"/>
        <end position="358"/>
    </location>
</feature>
<keyword evidence="1" id="KW-1133">Transmembrane helix</keyword>
<feature type="transmembrane region" description="Helical" evidence="1">
    <location>
        <begin position="404"/>
        <end position="424"/>
    </location>
</feature>
<proteinExistence type="predicted"/>
<sequence>MRRLAWLWHDPIARKALHRTVLILLVMGALQLIHRYDLLGPLGFLVEVEQNAPLDQLTRVVYRWNAPQPRRAFPPVVLVEVDRPSLEALRVRGYLFHRSRMADLLLRVADYRPAGVLLDFDLSFGSNEQAALSEGDERLLRVLGRFPYPLLLADDRPFEALSDADGLQPSVLGLPMRQVSPRLFPVNAFVLYDSDGVTRWIPKAEPAQPLPAALALYCLGIGHDLSRPEDLEACRKLSAGAFGVGERIVFREIQRFAPGTQGEQLWKGLTVISAAEFLRGGLLQDQSTQGAIFLLGRTWPPDSDQHFVPVRAASSGLQGIDIHVSALMTLVTYGHFSEGLDLWLLVLLVPTLVFASLLITYGITDGLLGRSRFRKVINGLLEPTIIVWLLFWVGAFIVNRFGYFLDYLFPVVAMHFALLGLKVWRGARGYDAKPD</sequence>
<evidence type="ECO:0000313" key="4">
    <source>
        <dbReference type="Proteomes" id="UP000265341"/>
    </source>
</evidence>